<dbReference type="EMBL" id="JAHQIW010006107">
    <property type="protein sequence ID" value="KAJ1368190.1"/>
    <property type="molecule type" value="Genomic_DNA"/>
</dbReference>
<sequence length="563" mass="62367">MRDTLKNAAVSLAHKVNKSQCNLICGYREYLDVEGSSTDLFTVRVLGTALRIEKGNFTGVWTERVSFPILTINEVPQNRQCGTGTVVAVRAVHVLEGDDDDRELTRKNWWNELRAECHQQAVAVGCNLVIGYSEQFTVNDGIALIGCSGTAVVMGRKEEASVFESDSSIGEELEEKKLKECPEVRNDSHARRSFICSQFHTPLQAGRTPFNVNTYVCSSCRVGSVTDFLISTTPCPPPHCLIGPKSFIQVSDAKKISSSPSEAEEYATEVSNVLPFIDRDLYNNLMCEAKSLNPHGNMIFDLHCTYSLSDSIIVCVVTGVLVRLICLSRDVSLSPSMSKVQSFSNLQQASDAKRFSWGTVREAIRFRPPVTPSITLKILNLKPPRLDPSEDSVSRNRRHLNTFVGKIRRRQHEKEYVSHVVFDRHLSTSIGLLDPATACNSSAIAGMHLSPSLRNSLLVKDECQHVRILTRWSDVFIREDLTNTVKDSQSVDGFVTNALDERISMARCVAAMGSGGNLAQENSSGRGYGSALSSFRIATPQFSVSKEHAHMIILMSCDVNYYK</sequence>
<dbReference type="PANTHER" id="PTHR37412:SF2">
    <property type="entry name" value="C2 DOMAIN-CONTAINING PROTEIN 5"/>
    <property type="match status" value="1"/>
</dbReference>
<protein>
    <recommendedName>
        <fullName evidence="1">C2 domain-containing protein</fullName>
    </recommendedName>
</protein>
<proteinExistence type="predicted"/>
<evidence type="ECO:0000259" key="1">
    <source>
        <dbReference type="Pfam" id="PF23025"/>
    </source>
</evidence>
<keyword evidence="3" id="KW-1185">Reference proteome</keyword>
<dbReference type="Pfam" id="PF23025">
    <property type="entry name" value="YbjQ_2"/>
    <property type="match status" value="2"/>
</dbReference>
<dbReference type="InterPro" id="IPR038983">
    <property type="entry name" value="C2CD5"/>
</dbReference>
<dbReference type="PANTHER" id="PTHR37412">
    <property type="entry name" value="C2 DOMAIN-CONTAINING PROTEIN 5"/>
    <property type="match status" value="1"/>
</dbReference>
<reference evidence="2" key="1">
    <citation type="submission" date="2021-06" db="EMBL/GenBank/DDBJ databases">
        <title>Parelaphostrongylus tenuis whole genome reference sequence.</title>
        <authorList>
            <person name="Garwood T.J."/>
            <person name="Larsen P.A."/>
            <person name="Fountain-Jones N.M."/>
            <person name="Garbe J.R."/>
            <person name="Macchietto M.G."/>
            <person name="Kania S.A."/>
            <person name="Gerhold R.W."/>
            <person name="Richards J.E."/>
            <person name="Wolf T.M."/>
        </authorList>
    </citation>
    <scope>NUCLEOTIDE SEQUENCE</scope>
    <source>
        <strain evidence="2">MNPRO001-30</strain>
        <tissue evidence="2">Meninges</tissue>
    </source>
</reference>
<dbReference type="InterPro" id="IPR056431">
    <property type="entry name" value="C2CD5_YbjQ-rel_dom"/>
</dbReference>
<dbReference type="GO" id="GO:0005886">
    <property type="term" value="C:plasma membrane"/>
    <property type="evidence" value="ECO:0007669"/>
    <property type="project" value="TreeGrafter"/>
</dbReference>
<dbReference type="GO" id="GO:0005509">
    <property type="term" value="F:calcium ion binding"/>
    <property type="evidence" value="ECO:0007669"/>
    <property type="project" value="TreeGrafter"/>
</dbReference>
<comment type="caution">
    <text evidence="2">The sequence shown here is derived from an EMBL/GenBank/DDBJ whole genome shotgun (WGS) entry which is preliminary data.</text>
</comment>
<dbReference type="GO" id="GO:0072659">
    <property type="term" value="P:protein localization to plasma membrane"/>
    <property type="evidence" value="ECO:0007669"/>
    <property type="project" value="TreeGrafter"/>
</dbReference>
<dbReference type="GO" id="GO:0031340">
    <property type="term" value="P:positive regulation of vesicle fusion"/>
    <property type="evidence" value="ECO:0007669"/>
    <property type="project" value="TreeGrafter"/>
</dbReference>
<accession>A0AAD5R252</accession>
<gene>
    <name evidence="2" type="ORF">KIN20_029270</name>
</gene>
<dbReference type="GO" id="GO:0005544">
    <property type="term" value="F:calcium-dependent phospholipid binding"/>
    <property type="evidence" value="ECO:0007669"/>
    <property type="project" value="InterPro"/>
</dbReference>
<feature type="domain" description="C2" evidence="1">
    <location>
        <begin position="66"/>
        <end position="154"/>
    </location>
</feature>
<dbReference type="Proteomes" id="UP001196413">
    <property type="component" value="Unassembled WGS sequence"/>
</dbReference>
<organism evidence="2 3">
    <name type="scientific">Parelaphostrongylus tenuis</name>
    <name type="common">Meningeal worm</name>
    <dbReference type="NCBI Taxonomy" id="148309"/>
    <lineage>
        <taxon>Eukaryota</taxon>
        <taxon>Metazoa</taxon>
        <taxon>Ecdysozoa</taxon>
        <taxon>Nematoda</taxon>
        <taxon>Chromadorea</taxon>
        <taxon>Rhabditida</taxon>
        <taxon>Rhabditina</taxon>
        <taxon>Rhabditomorpha</taxon>
        <taxon>Strongyloidea</taxon>
        <taxon>Metastrongylidae</taxon>
        <taxon>Parelaphostrongylus</taxon>
    </lineage>
</organism>
<dbReference type="GO" id="GO:0010828">
    <property type="term" value="P:positive regulation of D-glucose transmembrane transport"/>
    <property type="evidence" value="ECO:0007669"/>
    <property type="project" value="TreeGrafter"/>
</dbReference>
<dbReference type="AlphaFoldDB" id="A0AAD5R252"/>
<dbReference type="GO" id="GO:0090314">
    <property type="term" value="P:positive regulation of protein targeting to membrane"/>
    <property type="evidence" value="ECO:0007669"/>
    <property type="project" value="TreeGrafter"/>
</dbReference>
<evidence type="ECO:0000313" key="2">
    <source>
        <dbReference type="EMBL" id="KAJ1368190.1"/>
    </source>
</evidence>
<feature type="domain" description="C2" evidence="1">
    <location>
        <begin position="224"/>
        <end position="324"/>
    </location>
</feature>
<dbReference type="GO" id="GO:0065002">
    <property type="term" value="P:intracellular protein transmembrane transport"/>
    <property type="evidence" value="ECO:0007669"/>
    <property type="project" value="TreeGrafter"/>
</dbReference>
<name>A0AAD5R252_PARTN</name>
<evidence type="ECO:0000313" key="3">
    <source>
        <dbReference type="Proteomes" id="UP001196413"/>
    </source>
</evidence>